<feature type="signal peptide" evidence="1">
    <location>
        <begin position="1"/>
        <end position="23"/>
    </location>
</feature>
<protein>
    <submittedName>
        <fullName evidence="2">Extracellular solute-binding protein</fullName>
    </submittedName>
</protein>
<evidence type="ECO:0000256" key="1">
    <source>
        <dbReference type="SAM" id="SignalP"/>
    </source>
</evidence>
<dbReference type="InterPro" id="IPR006059">
    <property type="entry name" value="SBP"/>
</dbReference>
<evidence type="ECO:0000313" key="2">
    <source>
        <dbReference type="EMBL" id="QBR87752.1"/>
    </source>
</evidence>
<reference evidence="2 3" key="1">
    <citation type="submission" date="2019-03" db="EMBL/GenBank/DDBJ databases">
        <authorList>
            <person name="Dong K."/>
        </authorList>
    </citation>
    <scope>NUCLEOTIDE SEQUENCE [LARGE SCALE GENOMIC DNA]</scope>
    <source>
        <strain evidence="3">dk512</strain>
    </source>
</reference>
<name>A0ABX5SPK7_9MICO</name>
<dbReference type="PANTHER" id="PTHR43649">
    <property type="entry name" value="ARABINOSE-BINDING PROTEIN-RELATED"/>
    <property type="match status" value="1"/>
</dbReference>
<dbReference type="Gene3D" id="3.40.190.10">
    <property type="entry name" value="Periplasmic binding protein-like II"/>
    <property type="match status" value="2"/>
</dbReference>
<accession>A0ABX5SPK7</accession>
<evidence type="ECO:0000313" key="3">
    <source>
        <dbReference type="Proteomes" id="UP000295748"/>
    </source>
</evidence>
<organism evidence="2 3">
    <name type="scientific">Microbacterium wangchenii</name>
    <dbReference type="NCBI Taxonomy" id="2541726"/>
    <lineage>
        <taxon>Bacteria</taxon>
        <taxon>Bacillati</taxon>
        <taxon>Actinomycetota</taxon>
        <taxon>Actinomycetes</taxon>
        <taxon>Micrococcales</taxon>
        <taxon>Microbacteriaceae</taxon>
        <taxon>Microbacterium</taxon>
    </lineage>
</organism>
<dbReference type="InterPro" id="IPR050490">
    <property type="entry name" value="Bact_solute-bd_prot1"/>
</dbReference>
<dbReference type="Pfam" id="PF01547">
    <property type="entry name" value="SBP_bac_1"/>
    <property type="match status" value="1"/>
</dbReference>
<dbReference type="RefSeq" id="WP_135063411.1">
    <property type="nucleotide sequence ID" value="NZ_CP038266.1"/>
</dbReference>
<dbReference type="SUPFAM" id="SSF53850">
    <property type="entry name" value="Periplasmic binding protein-like II"/>
    <property type="match status" value="1"/>
</dbReference>
<gene>
    <name evidence="2" type="ORF">E4K62_02975</name>
</gene>
<dbReference type="PANTHER" id="PTHR43649:SF12">
    <property type="entry name" value="DIACETYLCHITOBIOSE BINDING PROTEIN DASA"/>
    <property type="match status" value="1"/>
</dbReference>
<keyword evidence="1" id="KW-0732">Signal</keyword>
<keyword evidence="3" id="KW-1185">Reference proteome</keyword>
<feature type="chain" id="PRO_5045186568" evidence="1">
    <location>
        <begin position="24"/>
        <end position="414"/>
    </location>
</feature>
<sequence>MKKVLGIVAVAAMAGALAGCAGGAESDEEVLTVWGWRNEAPWVELIEGFEGDGFTVEYKSYKPDEYNQILQTGLSGSTGPDIVMLRSYGGLDTLVAGGGVAALEEDFEGLANIPENLVDGLRSQSDGKVYGVPFQSVTANVLYNKTLLDSLGLSEPTTWDEFIALNEALLAEDVTPMAAGALESWILPIYRDLFGAAAYDGPAFAEELRAGSTTFEDERYAAANETLVDMTKYFPRGFEGINYADANALFIAGEAALYPGGIWELAVFKDAMPDVELGIFNAPPVTGDEPYAMGYLDGGIGMAANLEGEKRDNALEFLEWVGSEDFGQLIADDLLAIPAVNGVTPADPLLAEAATAFEEHPTPYLTYVNFDFGTPSGTSLEYAGLQKMVIGESEPSQVGAEVQAGIQQWFKADK</sequence>
<dbReference type="Proteomes" id="UP000295748">
    <property type="component" value="Chromosome"/>
</dbReference>
<dbReference type="PROSITE" id="PS51257">
    <property type="entry name" value="PROKAR_LIPOPROTEIN"/>
    <property type="match status" value="1"/>
</dbReference>
<dbReference type="EMBL" id="CP038266">
    <property type="protein sequence ID" value="QBR87752.1"/>
    <property type="molecule type" value="Genomic_DNA"/>
</dbReference>
<proteinExistence type="predicted"/>